<dbReference type="Proteomes" id="UP000248987">
    <property type="component" value="Unassembled WGS sequence"/>
</dbReference>
<proteinExistence type="predicted"/>
<dbReference type="EMBL" id="QLLQ01000016">
    <property type="protein sequence ID" value="RAJ20016.1"/>
    <property type="molecule type" value="Genomic_DNA"/>
</dbReference>
<dbReference type="OrthoDB" id="679894at2"/>
<feature type="region of interest" description="Disordered" evidence="1">
    <location>
        <begin position="1"/>
        <end position="40"/>
    </location>
</feature>
<keyword evidence="3" id="KW-1185">Reference proteome</keyword>
<gene>
    <name evidence="2" type="ORF">LX77_03230</name>
</gene>
<evidence type="ECO:0000313" key="3">
    <source>
        <dbReference type="Proteomes" id="UP000248987"/>
    </source>
</evidence>
<dbReference type="AlphaFoldDB" id="A0A1A7R0T0"/>
<evidence type="ECO:0000256" key="1">
    <source>
        <dbReference type="SAM" id="MobiDB-lite"/>
    </source>
</evidence>
<dbReference type="RefSeq" id="WP_066434944.1">
    <property type="nucleotide sequence ID" value="NZ_LZRN01000023.1"/>
</dbReference>
<organism evidence="2 3">
    <name type="scientific">Gelidibacter algens</name>
    <dbReference type="NCBI Taxonomy" id="49280"/>
    <lineage>
        <taxon>Bacteria</taxon>
        <taxon>Pseudomonadati</taxon>
        <taxon>Bacteroidota</taxon>
        <taxon>Flavobacteriia</taxon>
        <taxon>Flavobacteriales</taxon>
        <taxon>Flavobacteriaceae</taxon>
        <taxon>Gelidibacter</taxon>
    </lineage>
</organism>
<evidence type="ECO:0000313" key="2">
    <source>
        <dbReference type="EMBL" id="RAJ20016.1"/>
    </source>
</evidence>
<sequence length="219" mass="23934">MTLVYSCQKDGTSSDDDGGLPDFVSAKGFGNSDEDPEGTPLLLPPGITLDSPIYTYNRFDETDCGGHAMEGEPGKETLVPLCFAFKNNTNSKISVELPPGLIVVSDNKEVQNGILIEKLTIEVPEGQYLFSPIKAYCLNDTRSIPGVGTDFKYKAEIVTTYQPMLDLLQKLDTKKLTTGNLEQNAVITAKVQSLIWNIENKGKLDAYNQAVFNGLEDKS</sequence>
<comment type="caution">
    <text evidence="2">The sequence shown here is derived from an EMBL/GenBank/DDBJ whole genome shotgun (WGS) entry which is preliminary data.</text>
</comment>
<name>A0A1A7R0T0_9FLAO</name>
<protein>
    <submittedName>
        <fullName evidence="2">Uncharacterized protein</fullName>
    </submittedName>
</protein>
<reference evidence="2 3" key="1">
    <citation type="submission" date="2018-06" db="EMBL/GenBank/DDBJ databases">
        <title>Genomic Encyclopedia of Archaeal and Bacterial Type Strains, Phase II (KMG-II): from individual species to whole genera.</title>
        <authorList>
            <person name="Goeker M."/>
        </authorList>
    </citation>
    <scope>NUCLEOTIDE SEQUENCE [LARGE SCALE GENOMIC DNA]</scope>
    <source>
        <strain evidence="2 3">DSM 12408</strain>
    </source>
</reference>
<accession>A0A1A7R0T0</accession>